<accession>A0A560EUK6</accession>
<proteinExistence type="predicted"/>
<feature type="domain" description="AAA" evidence="3">
    <location>
        <begin position="67"/>
        <end position="249"/>
    </location>
</feature>
<evidence type="ECO:0000259" key="3">
    <source>
        <dbReference type="Pfam" id="PF13614"/>
    </source>
</evidence>
<gene>
    <name evidence="4" type="ORF">FBZ88_1397</name>
</gene>
<dbReference type="FunFam" id="3.40.50.300:FF:000285">
    <property type="entry name" value="Sporulation initiation inhibitor Soj"/>
    <property type="match status" value="1"/>
</dbReference>
<dbReference type="InterPro" id="IPR010982">
    <property type="entry name" value="Lambda_DNA-bd_dom_sf"/>
</dbReference>
<organism evidence="4 5">
    <name type="scientific">Nitrospirillum amazonense</name>
    <dbReference type="NCBI Taxonomy" id="28077"/>
    <lineage>
        <taxon>Bacteria</taxon>
        <taxon>Pseudomonadati</taxon>
        <taxon>Pseudomonadota</taxon>
        <taxon>Alphaproteobacteria</taxon>
        <taxon>Rhodospirillales</taxon>
        <taxon>Azospirillaceae</taxon>
        <taxon>Nitrospirillum</taxon>
    </lineage>
</organism>
<name>A0A560EUK6_9PROT</name>
<comment type="function">
    <text evidence="1">Involved in chromosome partition. Localize to both poles of the predivisional cell following completion of DNA replication.</text>
</comment>
<sequence length="342" mass="37233">MNGDRMRELRQMLRQSQGDLKDMLNQRLSRSYDKPKISRWENGKEPIPDDVAAELEQIASHKPRNARVFVLANQKGGVGKTTSALNLAYALGQSGSRVLLIDMDPQATATVALLADAAVEVYRQGRTMAHVILQNRAMADAILKPGMVETAVPLPFDLAASHIELSETDGRREPGFDAALREAVDTVRANYDFIVIDAPPNLGMLTWMALAAAQEVLIPVRTEPYDTMGVGLILNTIHKVQRRLNPGLRLSGILPTQFGRRKSVDREVLAHLVTALGEKVPVLEAVPDSAVFGHAARNGRIALEASPTSSATAVYRKLADCIISGRPLARADIDLIPVESEA</sequence>
<dbReference type="InterPro" id="IPR050678">
    <property type="entry name" value="DNA_Partitioning_ATPase"/>
</dbReference>
<dbReference type="Pfam" id="PF13614">
    <property type="entry name" value="AAA_31"/>
    <property type="match status" value="1"/>
</dbReference>
<evidence type="ECO:0000313" key="4">
    <source>
        <dbReference type="EMBL" id="TWB13008.1"/>
    </source>
</evidence>
<dbReference type="PANTHER" id="PTHR13696:SF99">
    <property type="entry name" value="COBYRINIC ACID AC-DIAMIDE SYNTHASE"/>
    <property type="match status" value="1"/>
</dbReference>
<evidence type="ECO:0000313" key="5">
    <source>
        <dbReference type="Proteomes" id="UP000316545"/>
    </source>
</evidence>
<dbReference type="AlphaFoldDB" id="A0A560EUK6"/>
<dbReference type="PANTHER" id="PTHR13696">
    <property type="entry name" value="P-LOOP CONTAINING NUCLEOSIDE TRIPHOSPHATE HYDROLASE"/>
    <property type="match status" value="1"/>
</dbReference>
<protein>
    <recommendedName>
        <fullName evidence="2">Chromosome partitioning protein ParA</fullName>
    </recommendedName>
</protein>
<evidence type="ECO:0000256" key="1">
    <source>
        <dbReference type="ARBA" id="ARBA00057242"/>
    </source>
</evidence>
<dbReference type="CDD" id="cd00093">
    <property type="entry name" value="HTH_XRE"/>
    <property type="match status" value="1"/>
</dbReference>
<comment type="caution">
    <text evidence="4">The sequence shown here is derived from an EMBL/GenBank/DDBJ whole genome shotgun (WGS) entry which is preliminary data.</text>
</comment>
<dbReference type="InterPro" id="IPR027417">
    <property type="entry name" value="P-loop_NTPase"/>
</dbReference>
<reference evidence="4 5" key="1">
    <citation type="submission" date="2019-06" db="EMBL/GenBank/DDBJ databases">
        <title>Genomic Encyclopedia of Type Strains, Phase IV (KMG-V): Genome sequencing to study the core and pangenomes of soil and plant-associated prokaryotes.</title>
        <authorList>
            <person name="Whitman W."/>
        </authorList>
    </citation>
    <scope>NUCLEOTIDE SEQUENCE [LARGE SCALE GENOMIC DNA]</scope>
    <source>
        <strain evidence="4 5">BR 11865</strain>
    </source>
</reference>
<dbReference type="EMBL" id="VITO01000039">
    <property type="protein sequence ID" value="TWB13008.1"/>
    <property type="molecule type" value="Genomic_DNA"/>
</dbReference>
<dbReference type="GO" id="GO:0003677">
    <property type="term" value="F:DNA binding"/>
    <property type="evidence" value="ECO:0007669"/>
    <property type="project" value="InterPro"/>
</dbReference>
<dbReference type="InterPro" id="IPR001387">
    <property type="entry name" value="Cro/C1-type_HTH"/>
</dbReference>
<evidence type="ECO:0000256" key="2">
    <source>
        <dbReference type="ARBA" id="ARBA00074747"/>
    </source>
</evidence>
<dbReference type="Proteomes" id="UP000316545">
    <property type="component" value="Unassembled WGS sequence"/>
</dbReference>
<dbReference type="Gene3D" id="3.40.50.300">
    <property type="entry name" value="P-loop containing nucleotide triphosphate hydrolases"/>
    <property type="match status" value="1"/>
</dbReference>
<dbReference type="RefSeq" id="WP_186464667.1">
    <property type="nucleotide sequence ID" value="NZ_JAYNFR010000004.1"/>
</dbReference>
<dbReference type="InterPro" id="IPR025669">
    <property type="entry name" value="AAA_dom"/>
</dbReference>
<dbReference type="SUPFAM" id="SSF47413">
    <property type="entry name" value="lambda repressor-like DNA-binding domains"/>
    <property type="match status" value="1"/>
</dbReference>
<dbReference type="SUPFAM" id="SSF52540">
    <property type="entry name" value="P-loop containing nucleoside triphosphate hydrolases"/>
    <property type="match status" value="1"/>
</dbReference>
<keyword evidence="5" id="KW-1185">Reference proteome</keyword>
<dbReference type="CDD" id="cd02042">
    <property type="entry name" value="ParAB_family"/>
    <property type="match status" value="1"/>
</dbReference>